<feature type="compositionally biased region" description="Basic and acidic residues" evidence="1">
    <location>
        <begin position="999"/>
        <end position="1014"/>
    </location>
</feature>
<feature type="compositionally biased region" description="Pro residues" evidence="1">
    <location>
        <begin position="247"/>
        <end position="260"/>
    </location>
</feature>
<feature type="region of interest" description="Disordered" evidence="1">
    <location>
        <begin position="1195"/>
        <end position="1214"/>
    </location>
</feature>
<dbReference type="InterPro" id="IPR032675">
    <property type="entry name" value="LRR_dom_sf"/>
</dbReference>
<feature type="region of interest" description="Disordered" evidence="1">
    <location>
        <begin position="149"/>
        <end position="342"/>
    </location>
</feature>
<feature type="region of interest" description="Disordered" evidence="1">
    <location>
        <begin position="875"/>
        <end position="938"/>
    </location>
</feature>
<comment type="caution">
    <text evidence="2">The sequence shown here is derived from an EMBL/GenBank/DDBJ whole genome shotgun (WGS) entry which is preliminary data.</text>
</comment>
<feature type="compositionally biased region" description="Basic residues" evidence="1">
    <location>
        <begin position="424"/>
        <end position="439"/>
    </location>
</feature>
<gene>
    <name evidence="2" type="ORF">TeGR_g11686</name>
</gene>
<evidence type="ECO:0000313" key="3">
    <source>
        <dbReference type="Proteomes" id="UP001165060"/>
    </source>
</evidence>
<dbReference type="PANTHER" id="PTHR48125">
    <property type="entry name" value="LP07818P1"/>
    <property type="match status" value="1"/>
</dbReference>
<feature type="compositionally biased region" description="Basic and acidic residues" evidence="1">
    <location>
        <begin position="1059"/>
        <end position="1068"/>
    </location>
</feature>
<sequence>MSMDSNSPPTLTITPPSLSWSSLPHSLLLTSTHPTPLLIKVRRSAPTLTSAAPHRMVLPPFGSATCLISMKDTGDPSPALGAKVAMKALPLESMPETAEELEHLWESAEKRDFVVEVFEVEPDPAPSSEREPEPGRGRRSISFAADTTHVFEKGSAPGLAAAPIGRRHTVDSPPAERVEEGGDLAEEAGEEEEEKKKKKKGWGLFKSKKSKLKKAKSMGDSGEAEAEAEASATPAEAPPAAETTPETTPPPPAEEPPAEAPPAAEDAPSPAPSPAPRKSRGWSFLKKKSPSSLPEASSPEASSPAAAASPPPSSRSSSRWSFATRSTSSGLLSPAATSAATSAADLAQTGLDLDARFTNPDGTPLSPSSSVGILSDDDLILSDGGTASDDGQPPPARPRLWTAPGDDGEQQPPSPPSPPNPEPKKKKGLWHSAKKRMSGRKSAAAPPPIDIPESPASPLLSPDRSDSAPLSPPLPPSPPSPPPPLPPLLSASSLANGEWSLSLTRCTPDSTTLSAFEGLVAAAAAGPPPRDLSDLTSISICDSSISDIGFIGDEDTEDLHWPNLRSLGVHRVGLRICHSNFGHLRYLSEIDLSDNQLSAVPRFETPALRVLVLAGNRIRQAIRLDHLALEKLDLSRNLIGKFESLAEIVTLKDSLSELDLQGNPVASTGFFKKKVLEIVPSLKVLNGEALGGGYTRLSRRPKTTSHAADEDVAEYAAQLSPKGKGKQHASIRKLEKFLQEGTEMAEFLRDIAVAKAQAKDRGLREEREREGKEMAYKWLRETSNTNECLSPAGPPPLPSEHLFKDPAAGTPDRNRSYTALSPPRSSPSTYMLPTETSSAQKKPRSASPPPPMMAAKAAKKGVPYYMTPEGERMFDDEAMERKSRGKWEEYRKGGGRGYSRNRNKVKIATKQAMAPSNNSSAADRGGRGGAIHTINVEHPSGTILEERLVQMSARKPQQGDGLDDDTLLRKMDMLHTVSAKKQAEEAARLARPRSVALTKEQRAAAEKAERDRQLRRLQGNLSESRERRLRELGKPRHTGGERGGAERENVPVSLNSLLERTKRAEKNQDGVIPHAMPKPLVQSQRIASDRLSKNVPKRWQSKDPSKDPGKDPSFGGVSRIEQVGESPAKTTKGGVASPPLVPRGFEKHLQKLEKGRKIKAIKPPIKESMMLIESRQDARVVVEDDVNPFLEKRGGRGVVRRGQGGGGAEQVAAKEGERAAFDQAVDRLVELEDLLGAEGGGGAELQEEKAILEEFLLSFEAGENPAADASVNESFEAGENPAAYASVNESFEAGENPAAYASVNESFEAGENPAAYASVNESFSSVDRNVTLEQLAEKTPTKA</sequence>
<name>A0ABQ6MTI3_9STRA</name>
<proteinExistence type="predicted"/>
<feature type="compositionally biased region" description="Basic residues" evidence="1">
    <location>
        <begin position="196"/>
        <end position="216"/>
    </location>
</feature>
<dbReference type="SUPFAM" id="SSF52058">
    <property type="entry name" value="L domain-like"/>
    <property type="match status" value="1"/>
</dbReference>
<reference evidence="2 3" key="1">
    <citation type="journal article" date="2023" name="Commun. Biol.">
        <title>Genome analysis of Parmales, the sister group of diatoms, reveals the evolutionary specialization of diatoms from phago-mixotrophs to photoautotrophs.</title>
        <authorList>
            <person name="Ban H."/>
            <person name="Sato S."/>
            <person name="Yoshikawa S."/>
            <person name="Yamada K."/>
            <person name="Nakamura Y."/>
            <person name="Ichinomiya M."/>
            <person name="Sato N."/>
            <person name="Blanc-Mathieu R."/>
            <person name="Endo H."/>
            <person name="Kuwata A."/>
            <person name="Ogata H."/>
        </authorList>
    </citation>
    <scope>NUCLEOTIDE SEQUENCE [LARGE SCALE GENOMIC DNA]</scope>
</reference>
<feature type="compositionally biased region" description="Polar residues" evidence="1">
    <location>
        <begin position="826"/>
        <end position="836"/>
    </location>
</feature>
<dbReference type="Proteomes" id="UP001165060">
    <property type="component" value="Unassembled WGS sequence"/>
</dbReference>
<feature type="region of interest" description="Disordered" evidence="1">
    <location>
        <begin position="120"/>
        <end position="139"/>
    </location>
</feature>
<feature type="compositionally biased region" description="Pro residues" evidence="1">
    <location>
        <begin position="470"/>
        <end position="487"/>
    </location>
</feature>
<dbReference type="InterPro" id="IPR001611">
    <property type="entry name" value="Leu-rich_rpt"/>
</dbReference>
<feature type="compositionally biased region" description="Low complexity" evidence="1">
    <location>
        <begin position="290"/>
        <end position="342"/>
    </location>
</feature>
<dbReference type="Gene3D" id="3.80.10.10">
    <property type="entry name" value="Ribonuclease Inhibitor"/>
    <property type="match status" value="2"/>
</dbReference>
<feature type="compositionally biased region" description="Basic and acidic residues" evidence="1">
    <location>
        <begin position="168"/>
        <end position="180"/>
    </location>
</feature>
<protein>
    <submittedName>
        <fullName evidence="2">Uncharacterized protein</fullName>
    </submittedName>
</protein>
<feature type="region of interest" description="Disordered" evidence="1">
    <location>
        <begin position="785"/>
        <end position="855"/>
    </location>
</feature>
<evidence type="ECO:0000256" key="1">
    <source>
        <dbReference type="SAM" id="MobiDB-lite"/>
    </source>
</evidence>
<feature type="region of interest" description="Disordered" evidence="1">
    <location>
        <begin position="983"/>
        <end position="1143"/>
    </location>
</feature>
<feature type="region of interest" description="Disordered" evidence="1">
    <location>
        <begin position="354"/>
        <end position="491"/>
    </location>
</feature>
<dbReference type="PANTHER" id="PTHR48125:SF12">
    <property type="entry name" value="AT HOOK TRANSCRIPTION FACTOR FAMILY-RELATED"/>
    <property type="match status" value="1"/>
</dbReference>
<organism evidence="2 3">
    <name type="scientific">Tetraparma gracilis</name>
    <dbReference type="NCBI Taxonomy" id="2962635"/>
    <lineage>
        <taxon>Eukaryota</taxon>
        <taxon>Sar</taxon>
        <taxon>Stramenopiles</taxon>
        <taxon>Ochrophyta</taxon>
        <taxon>Bolidophyceae</taxon>
        <taxon>Parmales</taxon>
        <taxon>Triparmaceae</taxon>
        <taxon>Tetraparma</taxon>
    </lineage>
</organism>
<dbReference type="EMBL" id="BRYB01003228">
    <property type="protein sequence ID" value="GMI32981.1"/>
    <property type="molecule type" value="Genomic_DNA"/>
</dbReference>
<dbReference type="PROSITE" id="PS51450">
    <property type="entry name" value="LRR"/>
    <property type="match status" value="1"/>
</dbReference>
<feature type="compositionally biased region" description="Basic and acidic residues" evidence="1">
    <location>
        <begin position="1023"/>
        <end position="1049"/>
    </location>
</feature>
<evidence type="ECO:0000313" key="2">
    <source>
        <dbReference type="EMBL" id="GMI32981.1"/>
    </source>
</evidence>
<feature type="compositionally biased region" description="Pro residues" evidence="1">
    <location>
        <begin position="412"/>
        <end position="421"/>
    </location>
</feature>
<feature type="compositionally biased region" description="Basic and acidic residues" evidence="1">
    <location>
        <begin position="1100"/>
        <end position="1110"/>
    </location>
</feature>
<accession>A0ABQ6MTI3</accession>
<feature type="compositionally biased region" description="Acidic residues" evidence="1">
    <location>
        <begin position="181"/>
        <end position="193"/>
    </location>
</feature>
<keyword evidence="3" id="KW-1185">Reference proteome</keyword>
<feature type="compositionally biased region" description="Basic and acidic residues" evidence="1">
    <location>
        <begin position="875"/>
        <end position="892"/>
    </location>
</feature>
<feature type="compositionally biased region" description="Low complexity" evidence="1">
    <location>
        <begin position="229"/>
        <end position="246"/>
    </location>
</feature>
<feature type="compositionally biased region" description="Basic residues" evidence="1">
    <location>
        <begin position="277"/>
        <end position="289"/>
    </location>
</feature>